<keyword evidence="2" id="KW-0540">Nuclease</keyword>
<dbReference type="EMBL" id="VMSD01000005">
    <property type="protein sequence ID" value="KAF0846475.1"/>
    <property type="molecule type" value="Genomic_DNA"/>
</dbReference>
<dbReference type="SMART" id="SM00507">
    <property type="entry name" value="HNHc"/>
    <property type="match status" value="1"/>
</dbReference>
<organism evidence="2 3">
    <name type="scientific">Nocardia caishijiensis</name>
    <dbReference type="NCBI Taxonomy" id="184756"/>
    <lineage>
        <taxon>Bacteria</taxon>
        <taxon>Bacillati</taxon>
        <taxon>Actinomycetota</taxon>
        <taxon>Actinomycetes</taxon>
        <taxon>Mycobacteriales</taxon>
        <taxon>Nocardiaceae</taxon>
        <taxon>Nocardia</taxon>
    </lineage>
</organism>
<reference evidence="2 3" key="1">
    <citation type="submission" date="2019-07" db="EMBL/GenBank/DDBJ databases">
        <title>Genomic Encyclopedia of Type Strains, Phase IV (KMG-IV): sequencing the most valuable type-strain genomes for metagenomic binning, comparative biology and taxonomic classification.</title>
        <authorList>
            <person name="Goeker M."/>
        </authorList>
    </citation>
    <scope>NUCLEOTIDE SEQUENCE [LARGE SCALE GENOMIC DNA]</scope>
    <source>
        <strain evidence="2 3">DSM 44831</strain>
    </source>
</reference>
<sequence length="480" mass="52871">MHRQRLRRTGSLEKRKPKVCSTAHCNGKTTAKGLCQRHYDAARKNLRRSTGMCSTTECSNAIKARGLCRYHYAKLQRTGRLSSAPLAARARAKDLGIGAEHPTSRPCRGCGKDLAGLPRGRRYCSEACKPRCGGPACDRQVSGKGLCSSHAKQQNRGETLRAISSRAPQTPNGPCGWCGEPVGAGSTSRYCSITCRNLARRHPTKSTTAECGQCGKLIDYLAPASGGGNRMTPISKKLCDDCRHRSASLYLSADDIRARDGDDCSICGLPVPTDAFKSHPLAAEVDHIIPIARGGSHDPKNLTLAHKTCNIAKGDKFGWRRDPAEVLVLLERWRDDYMPMARATCSADECDRVAGTKGMCDKHYRRVKKYGTTELPAKLSACSAKDCINPVRARGLCRSHYTQWLRNRSTCKHEGCDKNSHTRELCKRHYSKWLLSRSDQPKCSAENCTRTAEVRGLCNLHYSRVRTALRAGAEIVGPWD</sequence>
<dbReference type="GO" id="GO:0004519">
    <property type="term" value="F:endonuclease activity"/>
    <property type="evidence" value="ECO:0007669"/>
    <property type="project" value="UniProtKB-KW"/>
</dbReference>
<evidence type="ECO:0000313" key="3">
    <source>
        <dbReference type="Proteomes" id="UP000798951"/>
    </source>
</evidence>
<dbReference type="InterPro" id="IPR002711">
    <property type="entry name" value="HNH"/>
</dbReference>
<dbReference type="Gene3D" id="1.10.30.50">
    <property type="match status" value="1"/>
</dbReference>
<keyword evidence="3" id="KW-1185">Reference proteome</keyword>
<dbReference type="RefSeq" id="WP_084458634.1">
    <property type="nucleotide sequence ID" value="NZ_VMSD01000005.1"/>
</dbReference>
<accession>A0ABQ6YL15</accession>
<keyword evidence="2" id="KW-0255">Endonuclease</keyword>
<gene>
    <name evidence="2" type="ORF">FNL39_105390</name>
</gene>
<dbReference type="Proteomes" id="UP000798951">
    <property type="component" value="Unassembled WGS sequence"/>
</dbReference>
<evidence type="ECO:0000313" key="2">
    <source>
        <dbReference type="EMBL" id="KAF0846475.1"/>
    </source>
</evidence>
<dbReference type="Pfam" id="PF01844">
    <property type="entry name" value="HNH"/>
    <property type="match status" value="1"/>
</dbReference>
<keyword evidence="2" id="KW-0378">Hydrolase</keyword>
<comment type="caution">
    <text evidence="2">The sequence shown here is derived from an EMBL/GenBank/DDBJ whole genome shotgun (WGS) entry which is preliminary data.</text>
</comment>
<dbReference type="PANTHER" id="PTHR31827:SF1">
    <property type="entry name" value="EMB|CAB89363.1"/>
    <property type="match status" value="1"/>
</dbReference>
<feature type="domain" description="HNH nuclease" evidence="1">
    <location>
        <begin position="251"/>
        <end position="311"/>
    </location>
</feature>
<proteinExistence type="predicted"/>
<dbReference type="InterPro" id="IPR003615">
    <property type="entry name" value="HNH_nuc"/>
</dbReference>
<protein>
    <submittedName>
        <fullName evidence="2">HNH endonuclease</fullName>
    </submittedName>
</protein>
<dbReference type="CDD" id="cd00085">
    <property type="entry name" value="HNHc"/>
    <property type="match status" value="1"/>
</dbReference>
<dbReference type="PANTHER" id="PTHR31827">
    <property type="entry name" value="EMB|CAB89363.1"/>
    <property type="match status" value="1"/>
</dbReference>
<evidence type="ECO:0000259" key="1">
    <source>
        <dbReference type="SMART" id="SM00507"/>
    </source>
</evidence>
<name>A0ABQ6YL15_9NOCA</name>